<sequence>MVATTFWARTDSGTANNPALNLTGDPAVEITFVPSGADGDLFLDKAGGAPDPDTKLSIGGVEYDFVFEMSGDLPTKKSDGANQVPDQYEGSKVYVVTVQNYPSPGMTTRLSFMPEEAATEQEMNSFGKGAIDLQNVDTSSGGAVCFAAGSRILTPGGEVCVEQLRPGDLVCTLDSGPQPVRWIAATRHAWPGSPARVRPVLIRAGALGGGLPRRDLAVSPQHKMLMETGAEQVLAPAKGLAALPGIRPMAGKRQVTYYHLLLERHEILFAEGAAAESFYPGPSALAMLAPHARAAVLALCPRLREHPGTGYGPQARRCLSVSQARQLAAERAPKPDAASPLEAA</sequence>
<evidence type="ECO:0000259" key="1">
    <source>
        <dbReference type="Pfam" id="PF13403"/>
    </source>
</evidence>
<gene>
    <name evidence="2" type="ORF">KUV26_13200</name>
</gene>
<dbReference type="InterPro" id="IPR028992">
    <property type="entry name" value="Hedgehog/Intein_dom"/>
</dbReference>
<evidence type="ECO:0000313" key="2">
    <source>
        <dbReference type="EMBL" id="MBY6140396.1"/>
    </source>
</evidence>
<dbReference type="InterPro" id="IPR036844">
    <property type="entry name" value="Hint_dom_sf"/>
</dbReference>
<organism evidence="2 3">
    <name type="scientific">Leisingera daeponensis</name>
    <dbReference type="NCBI Taxonomy" id="405746"/>
    <lineage>
        <taxon>Bacteria</taxon>
        <taxon>Pseudomonadati</taxon>
        <taxon>Pseudomonadota</taxon>
        <taxon>Alphaproteobacteria</taxon>
        <taxon>Rhodobacterales</taxon>
        <taxon>Roseobacteraceae</taxon>
        <taxon>Leisingera</taxon>
    </lineage>
</organism>
<keyword evidence="3" id="KW-1185">Reference proteome</keyword>
<comment type="caution">
    <text evidence="2">The sequence shown here is derived from an EMBL/GenBank/DDBJ whole genome shotgun (WGS) entry which is preliminary data.</text>
</comment>
<accession>A0ABS7NHN3</accession>
<dbReference type="Pfam" id="PF13403">
    <property type="entry name" value="Hint_2"/>
    <property type="match status" value="1"/>
</dbReference>
<dbReference type="EMBL" id="JAHVJA010000005">
    <property type="protein sequence ID" value="MBY6140396.1"/>
    <property type="molecule type" value="Genomic_DNA"/>
</dbReference>
<evidence type="ECO:0000313" key="3">
    <source>
        <dbReference type="Proteomes" id="UP000766629"/>
    </source>
</evidence>
<proteinExistence type="predicted"/>
<feature type="domain" description="Hedgehog/Intein (Hint)" evidence="1">
    <location>
        <begin position="144"/>
        <end position="281"/>
    </location>
</feature>
<dbReference type="RefSeq" id="WP_222508685.1">
    <property type="nucleotide sequence ID" value="NZ_JAHVJA010000005.1"/>
</dbReference>
<name>A0ABS7NHN3_9RHOB</name>
<protein>
    <submittedName>
        <fullName evidence="2">Hint domain-containing protein</fullName>
    </submittedName>
</protein>
<dbReference type="SUPFAM" id="SSF51294">
    <property type="entry name" value="Hedgehog/intein (Hint) domain"/>
    <property type="match status" value="1"/>
</dbReference>
<dbReference type="Proteomes" id="UP000766629">
    <property type="component" value="Unassembled WGS sequence"/>
</dbReference>
<reference evidence="2 3" key="1">
    <citation type="submission" date="2021-06" db="EMBL/GenBank/DDBJ databases">
        <title>50 bacteria genomes isolated from Dapeng, Shenzhen, China.</title>
        <authorList>
            <person name="Zheng W."/>
            <person name="Yu S."/>
            <person name="Huang Y."/>
        </authorList>
    </citation>
    <scope>NUCLEOTIDE SEQUENCE [LARGE SCALE GENOMIC DNA]</scope>
    <source>
        <strain evidence="2 3">DP1N14-2</strain>
    </source>
</reference>